<proteinExistence type="predicted"/>
<protein>
    <submittedName>
        <fullName evidence="1">Uncharacterized protein</fullName>
    </submittedName>
</protein>
<dbReference type="EMBL" id="JARIHO010000061">
    <property type="protein sequence ID" value="KAJ7315614.1"/>
    <property type="molecule type" value="Genomic_DNA"/>
</dbReference>
<name>A0AAD6ZCQ1_9AGAR</name>
<feature type="non-terminal residue" evidence="1">
    <location>
        <position position="1"/>
    </location>
</feature>
<evidence type="ECO:0000313" key="2">
    <source>
        <dbReference type="Proteomes" id="UP001218218"/>
    </source>
</evidence>
<keyword evidence="2" id="KW-1185">Reference proteome</keyword>
<dbReference type="Proteomes" id="UP001218218">
    <property type="component" value="Unassembled WGS sequence"/>
</dbReference>
<accession>A0AAD6ZCQ1</accession>
<dbReference type="AlphaFoldDB" id="A0AAD6ZCQ1"/>
<comment type="caution">
    <text evidence="1">The sequence shown here is derived from an EMBL/GenBank/DDBJ whole genome shotgun (WGS) entry which is preliminary data.</text>
</comment>
<gene>
    <name evidence="1" type="ORF">DFH08DRAFT_715520</name>
</gene>
<evidence type="ECO:0000313" key="1">
    <source>
        <dbReference type="EMBL" id="KAJ7315614.1"/>
    </source>
</evidence>
<organism evidence="1 2">
    <name type="scientific">Mycena albidolilacea</name>
    <dbReference type="NCBI Taxonomy" id="1033008"/>
    <lineage>
        <taxon>Eukaryota</taxon>
        <taxon>Fungi</taxon>
        <taxon>Dikarya</taxon>
        <taxon>Basidiomycota</taxon>
        <taxon>Agaricomycotina</taxon>
        <taxon>Agaricomycetes</taxon>
        <taxon>Agaricomycetidae</taxon>
        <taxon>Agaricales</taxon>
        <taxon>Marasmiineae</taxon>
        <taxon>Mycenaceae</taxon>
        <taxon>Mycena</taxon>
    </lineage>
</organism>
<sequence length="132" mass="14825">QILTGERSHDECFVCGPKGSHFQPLLPPYPDEWDCFIDASKTATLSRKFNQIFCLTALGVYDSDFMKFSPGVSAVTLAGGRTYHRILPSHEGQHALRWFIHDPLAMFAKGDELDIPYQWINSALAGLERVNP</sequence>
<reference evidence="1" key="1">
    <citation type="submission" date="2023-03" db="EMBL/GenBank/DDBJ databases">
        <title>Massive genome expansion in bonnet fungi (Mycena s.s.) driven by repeated elements and novel gene families across ecological guilds.</title>
        <authorList>
            <consortium name="Lawrence Berkeley National Laboratory"/>
            <person name="Harder C.B."/>
            <person name="Miyauchi S."/>
            <person name="Viragh M."/>
            <person name="Kuo A."/>
            <person name="Thoen E."/>
            <person name="Andreopoulos B."/>
            <person name="Lu D."/>
            <person name="Skrede I."/>
            <person name="Drula E."/>
            <person name="Henrissat B."/>
            <person name="Morin E."/>
            <person name="Kohler A."/>
            <person name="Barry K."/>
            <person name="LaButti K."/>
            <person name="Morin E."/>
            <person name="Salamov A."/>
            <person name="Lipzen A."/>
            <person name="Mereny Z."/>
            <person name="Hegedus B."/>
            <person name="Baldrian P."/>
            <person name="Stursova M."/>
            <person name="Weitz H."/>
            <person name="Taylor A."/>
            <person name="Grigoriev I.V."/>
            <person name="Nagy L.G."/>
            <person name="Martin F."/>
            <person name="Kauserud H."/>
        </authorList>
    </citation>
    <scope>NUCLEOTIDE SEQUENCE</scope>
    <source>
        <strain evidence="1">CBHHK002</strain>
    </source>
</reference>